<dbReference type="Pfam" id="PF13479">
    <property type="entry name" value="AAA_24"/>
    <property type="match status" value="1"/>
</dbReference>
<evidence type="ECO:0000313" key="1">
    <source>
        <dbReference type="EMBL" id="DAF46546.1"/>
    </source>
</evidence>
<sequence>MSNLILILGQSGTGKSTSIRNMDSKDTFIIQAVNKPLPFKGFKKNYPIMDKDGKGRRLVSDNYDKIISCLKYLNNDKDIKNIIIDDFQYVISNEFMVRAKEKGFDKFTEMAQHYYMIIDVASRLREDLNIFFLSHNEQKEDGTSKVKTIGKLLDEKITIEGLFTIVLNTVIQDNKYYFQTQNNGFNTTKSPLGMFDEQLIENDLKLVTEKINEYYGG</sequence>
<reference evidence="1" key="1">
    <citation type="journal article" date="2021" name="Proc. Natl. Acad. Sci. U.S.A.">
        <title>A Catalog of Tens of Thousands of Viruses from Human Metagenomes Reveals Hidden Associations with Chronic Diseases.</title>
        <authorList>
            <person name="Tisza M.J."/>
            <person name="Buck C.B."/>
        </authorList>
    </citation>
    <scope>NUCLEOTIDE SEQUENCE</scope>
    <source>
        <strain evidence="1">Ct1ba2</strain>
    </source>
</reference>
<protein>
    <submittedName>
        <fullName evidence="1">AAA domain protein</fullName>
    </submittedName>
</protein>
<accession>A0A8S5S770</accession>
<name>A0A8S5S770_9CAUD</name>
<organism evidence="1">
    <name type="scientific">Myoviridae sp. ct1ba2</name>
    <dbReference type="NCBI Taxonomy" id="2827654"/>
    <lineage>
        <taxon>Viruses</taxon>
        <taxon>Duplodnaviria</taxon>
        <taxon>Heunggongvirae</taxon>
        <taxon>Uroviricota</taxon>
        <taxon>Caudoviricetes</taxon>
    </lineage>
</organism>
<dbReference type="EMBL" id="BK032540">
    <property type="protein sequence ID" value="DAF46546.1"/>
    <property type="molecule type" value="Genomic_DNA"/>
</dbReference>
<proteinExistence type="predicted"/>